<dbReference type="OrthoDB" id="3944545at2759"/>
<evidence type="ECO:0000313" key="2">
    <source>
        <dbReference type="Proteomes" id="UP000756346"/>
    </source>
</evidence>
<dbReference type="AlphaFoldDB" id="A0A9P9BLH6"/>
<organism evidence="1 2">
    <name type="scientific">Microdochium trichocladiopsis</name>
    <dbReference type="NCBI Taxonomy" id="1682393"/>
    <lineage>
        <taxon>Eukaryota</taxon>
        <taxon>Fungi</taxon>
        <taxon>Dikarya</taxon>
        <taxon>Ascomycota</taxon>
        <taxon>Pezizomycotina</taxon>
        <taxon>Sordariomycetes</taxon>
        <taxon>Xylariomycetidae</taxon>
        <taxon>Xylariales</taxon>
        <taxon>Microdochiaceae</taxon>
        <taxon>Microdochium</taxon>
    </lineage>
</organism>
<proteinExistence type="predicted"/>
<sequence>MAENSFNSFSLTLPSAPHRTQFPYPTYEEHVAAGRWIGTSIPLLHIFWLLNGPLETAVSLLSLQDGIIRQEPLFDRQTGKWHPVAECPVTDPKISSITVSVSELDDWDMLWSEAHWNHSDPHLPNGNDSVIWSISEEYRRRHLEWVDNEDEDDEDAGYNEDGAELVKCCGQDRPLNKEATIMVTPSAGGPDAGYVTIRDYVSASAALVQSE</sequence>
<accession>A0A9P9BLH6</accession>
<dbReference type="RefSeq" id="XP_046007948.1">
    <property type="nucleotide sequence ID" value="XM_046159283.1"/>
</dbReference>
<dbReference type="GeneID" id="70188829"/>
<gene>
    <name evidence="1" type="ORF">B0I36DRAFT_366349</name>
</gene>
<comment type="caution">
    <text evidence="1">The sequence shown here is derived from an EMBL/GenBank/DDBJ whole genome shotgun (WGS) entry which is preliminary data.</text>
</comment>
<reference evidence="1" key="1">
    <citation type="journal article" date="2021" name="Nat. Commun.">
        <title>Genetic determinants of endophytism in the Arabidopsis root mycobiome.</title>
        <authorList>
            <person name="Mesny F."/>
            <person name="Miyauchi S."/>
            <person name="Thiergart T."/>
            <person name="Pickel B."/>
            <person name="Atanasova L."/>
            <person name="Karlsson M."/>
            <person name="Huettel B."/>
            <person name="Barry K.W."/>
            <person name="Haridas S."/>
            <person name="Chen C."/>
            <person name="Bauer D."/>
            <person name="Andreopoulos W."/>
            <person name="Pangilinan J."/>
            <person name="LaButti K."/>
            <person name="Riley R."/>
            <person name="Lipzen A."/>
            <person name="Clum A."/>
            <person name="Drula E."/>
            <person name="Henrissat B."/>
            <person name="Kohler A."/>
            <person name="Grigoriev I.V."/>
            <person name="Martin F.M."/>
            <person name="Hacquard S."/>
        </authorList>
    </citation>
    <scope>NUCLEOTIDE SEQUENCE</scope>
    <source>
        <strain evidence="1">MPI-CAGE-CH-0230</strain>
    </source>
</reference>
<name>A0A9P9BLH6_9PEZI</name>
<keyword evidence="2" id="KW-1185">Reference proteome</keyword>
<protein>
    <submittedName>
        <fullName evidence="1">Uncharacterized protein</fullName>
    </submittedName>
</protein>
<evidence type="ECO:0000313" key="1">
    <source>
        <dbReference type="EMBL" id="KAH7024400.1"/>
    </source>
</evidence>
<dbReference type="Proteomes" id="UP000756346">
    <property type="component" value="Unassembled WGS sequence"/>
</dbReference>
<dbReference type="EMBL" id="JAGTJQ010000009">
    <property type="protein sequence ID" value="KAH7024400.1"/>
    <property type="molecule type" value="Genomic_DNA"/>
</dbReference>